<evidence type="ECO:0000259" key="5">
    <source>
        <dbReference type="SMART" id="SM00856"/>
    </source>
</evidence>
<evidence type="ECO:0000256" key="2">
    <source>
        <dbReference type="ARBA" id="ARBA00023157"/>
    </source>
</evidence>
<evidence type="ECO:0000313" key="7">
    <source>
        <dbReference type="Proteomes" id="UP001141552"/>
    </source>
</evidence>
<dbReference type="InterPro" id="IPR052421">
    <property type="entry name" value="PCW_Enzyme_Inhibitor"/>
</dbReference>
<accession>A0A9Q0F124</accession>
<evidence type="ECO:0000256" key="3">
    <source>
        <dbReference type="ARBA" id="ARBA00038471"/>
    </source>
</evidence>
<reference evidence="6" key="2">
    <citation type="journal article" date="2023" name="Plants (Basel)">
        <title>Annotation of the Turnera subulata (Passifloraceae) Draft Genome Reveals the S-Locus Evolved after the Divergence of Turneroideae from Passifloroideae in a Stepwise Manner.</title>
        <authorList>
            <person name="Henning P.M."/>
            <person name="Roalson E.H."/>
            <person name="Mir W."/>
            <person name="McCubbin A.G."/>
            <person name="Shore J.S."/>
        </authorList>
    </citation>
    <scope>NUCLEOTIDE SEQUENCE</scope>
    <source>
        <strain evidence="6">F60SS</strain>
    </source>
</reference>
<evidence type="ECO:0000256" key="1">
    <source>
        <dbReference type="ARBA" id="ARBA00022729"/>
    </source>
</evidence>
<name>A0A9Q0F124_9ROSI</name>
<evidence type="ECO:0000256" key="4">
    <source>
        <dbReference type="SAM" id="SignalP"/>
    </source>
</evidence>
<dbReference type="InterPro" id="IPR035513">
    <property type="entry name" value="Invertase/methylesterase_inhib"/>
</dbReference>
<dbReference type="Pfam" id="PF04043">
    <property type="entry name" value="PMEI"/>
    <property type="match status" value="1"/>
</dbReference>
<dbReference type="InterPro" id="IPR034086">
    <property type="entry name" value="PMEI_plant"/>
</dbReference>
<dbReference type="CDD" id="cd15797">
    <property type="entry name" value="PMEI"/>
    <property type="match status" value="1"/>
</dbReference>
<dbReference type="PANTHER" id="PTHR36710">
    <property type="entry name" value="PECTINESTERASE INHIBITOR-LIKE"/>
    <property type="match status" value="1"/>
</dbReference>
<keyword evidence="2" id="KW-1015">Disulfide bond</keyword>
<protein>
    <recommendedName>
        <fullName evidence="5">Pectinesterase inhibitor domain-containing protein</fullName>
    </recommendedName>
</protein>
<organism evidence="6 7">
    <name type="scientific">Turnera subulata</name>
    <dbReference type="NCBI Taxonomy" id="218843"/>
    <lineage>
        <taxon>Eukaryota</taxon>
        <taxon>Viridiplantae</taxon>
        <taxon>Streptophyta</taxon>
        <taxon>Embryophyta</taxon>
        <taxon>Tracheophyta</taxon>
        <taxon>Spermatophyta</taxon>
        <taxon>Magnoliopsida</taxon>
        <taxon>eudicotyledons</taxon>
        <taxon>Gunneridae</taxon>
        <taxon>Pentapetalae</taxon>
        <taxon>rosids</taxon>
        <taxon>fabids</taxon>
        <taxon>Malpighiales</taxon>
        <taxon>Passifloraceae</taxon>
        <taxon>Turnera</taxon>
    </lineage>
</organism>
<feature type="chain" id="PRO_5040216518" description="Pectinesterase inhibitor domain-containing protein" evidence="4">
    <location>
        <begin position="27"/>
        <end position="174"/>
    </location>
</feature>
<dbReference type="EMBL" id="JAKUCV010007545">
    <property type="protein sequence ID" value="KAJ4822908.1"/>
    <property type="molecule type" value="Genomic_DNA"/>
</dbReference>
<feature type="signal peptide" evidence="4">
    <location>
        <begin position="1"/>
        <end position="26"/>
    </location>
</feature>
<reference evidence="6" key="1">
    <citation type="submission" date="2022-02" db="EMBL/GenBank/DDBJ databases">
        <authorList>
            <person name="Henning P.M."/>
            <person name="McCubbin A.G."/>
            <person name="Shore J.S."/>
        </authorList>
    </citation>
    <scope>NUCLEOTIDE SEQUENCE</scope>
    <source>
        <strain evidence="6">F60SS</strain>
        <tissue evidence="6">Leaves</tissue>
    </source>
</reference>
<dbReference type="OrthoDB" id="764172at2759"/>
<feature type="domain" description="Pectinesterase inhibitor" evidence="5">
    <location>
        <begin position="27"/>
        <end position="170"/>
    </location>
</feature>
<dbReference type="GO" id="GO:0046910">
    <property type="term" value="F:pectinesterase inhibitor activity"/>
    <property type="evidence" value="ECO:0007669"/>
    <property type="project" value="InterPro"/>
</dbReference>
<dbReference type="FunFam" id="1.20.140.40:FF:000008">
    <property type="entry name" value="Invertase/pectin methylesterase inhibitor family protein"/>
    <property type="match status" value="1"/>
</dbReference>
<gene>
    <name evidence="6" type="ORF">Tsubulata_037859</name>
</gene>
<dbReference type="SMART" id="SM00856">
    <property type="entry name" value="PMEI"/>
    <property type="match status" value="1"/>
</dbReference>
<dbReference type="PANTHER" id="PTHR36710:SF4">
    <property type="entry name" value="PLANT INVERTASE_PECTIN METHYLESTERASE INHIBITOR SUPERFAMILY PROTEIN"/>
    <property type="match status" value="1"/>
</dbReference>
<dbReference type="AlphaFoldDB" id="A0A9Q0F124"/>
<dbReference type="SUPFAM" id="SSF101148">
    <property type="entry name" value="Plant invertase/pectin methylesterase inhibitor"/>
    <property type="match status" value="1"/>
</dbReference>
<dbReference type="InterPro" id="IPR006501">
    <property type="entry name" value="Pectinesterase_inhib_dom"/>
</dbReference>
<evidence type="ECO:0000313" key="6">
    <source>
        <dbReference type="EMBL" id="KAJ4822908.1"/>
    </source>
</evidence>
<dbReference type="Proteomes" id="UP001141552">
    <property type="component" value="Unassembled WGS sequence"/>
</dbReference>
<dbReference type="NCBIfam" id="TIGR01614">
    <property type="entry name" value="PME_inhib"/>
    <property type="match status" value="1"/>
</dbReference>
<keyword evidence="1 4" id="KW-0732">Signal</keyword>
<proteinExistence type="inferred from homology"/>
<dbReference type="Gene3D" id="1.20.140.40">
    <property type="entry name" value="Invertase/pectin methylesterase inhibitor family protein"/>
    <property type="match status" value="1"/>
</dbReference>
<comment type="caution">
    <text evidence="6">The sequence shown here is derived from an EMBL/GenBank/DDBJ whole genome shotgun (WGS) entry which is preliminary data.</text>
</comment>
<comment type="similarity">
    <text evidence="3">Belongs to the PMEI family.</text>
</comment>
<keyword evidence="7" id="KW-1185">Reference proteome</keyword>
<sequence length="174" mass="18498">MVSSSASFLVPFLLVLLSSIIAPSLAIPASDINNLCSGSRDATFCLSFLKSDPRFASAADLAGVAQVAVEIGSAKATDTLNFVKEMAKKSTERRPREIYLTCSENYDNAVSSFADAKAYMSSKDFAGAGYAVSAVLDDADTCNEETEGADPSLPQRNQDVESICSLILYINTKL</sequence>